<reference evidence="3" key="2">
    <citation type="submission" date="2013-10" db="EMBL/GenBank/DDBJ databases">
        <authorList>
            <person name="Aslett M."/>
        </authorList>
    </citation>
    <scope>NUCLEOTIDE SEQUENCE [LARGE SCALE GENOMIC DNA]</scope>
    <source>
        <strain evidence="3">Houghton</strain>
    </source>
</reference>
<dbReference type="SUPFAM" id="SSF56112">
    <property type="entry name" value="Protein kinase-like (PK-like)"/>
    <property type="match status" value="1"/>
</dbReference>
<reference evidence="3" key="1">
    <citation type="submission" date="2013-10" db="EMBL/GenBank/DDBJ databases">
        <title>Genomic analysis of the causative agents of coccidiosis in chickens.</title>
        <authorList>
            <person name="Reid A.J."/>
            <person name="Blake D."/>
            <person name="Billington K."/>
            <person name="Browne H."/>
            <person name="Dunn M."/>
            <person name="Hung S."/>
            <person name="Kawahara F."/>
            <person name="Miranda-Saavedra D."/>
            <person name="Mourier T."/>
            <person name="Nagra H."/>
            <person name="Otto T.D."/>
            <person name="Rawlings N."/>
            <person name="Sanchez A."/>
            <person name="Sanders M."/>
            <person name="Subramaniam C."/>
            <person name="Tay Y."/>
            <person name="Dear P."/>
            <person name="Doerig C."/>
            <person name="Gruber A."/>
            <person name="Parkinson J."/>
            <person name="Shirley M."/>
            <person name="Wan K.L."/>
            <person name="Berriman M."/>
            <person name="Tomley F."/>
            <person name="Pain A."/>
        </authorList>
    </citation>
    <scope>NUCLEOTIDE SEQUENCE [LARGE SCALE GENOMIC DNA]</scope>
    <source>
        <strain evidence="3">Houghton</strain>
    </source>
</reference>
<dbReference type="VEuPathDB" id="ToxoDB:ETH2_0307000"/>
<dbReference type="GeneID" id="25253352"/>
<dbReference type="InterPro" id="IPR000719">
    <property type="entry name" value="Prot_kinase_dom"/>
</dbReference>
<sequence>MSNVFEPTETGLSVSLRNDGVVPVDMDSLEMHELYSDSKKTGSVARPRKKLFFVPTFFAAVAFCIFVGLLKQRLHQSADSTAKALRVSDIRPPATISGRWTHRQLPAQYDEWGLPTIAHFEETLSPTLKQGKDAIAQAIAHSESKKSSSLSVDPANRQHLAARTLSNDKSDSLLGMTLELEDVVPFKRRAENKPVPSKMRITKVVGSDPSGLLVLAEDVKSRQLYTMRVCIMQAPLASEFPDSESLFETISYWNEIDDKVVSQISKSTPEGEDDSQQIATIPIYTANVAGATDATVINGSYVFGQVYLLEELHGSMQTLDLKGEELLPQTHEYIGSRLLQVFLKLQKAGISSAAVDWSNIFVRPDGSFVVSGFRSSSPFGWPYGPFAAFNLERSEPQLVLSIFRSLETSESCVSHPAVDMWLLGTLLYELFTKGESAYGMDEWYEMEDSRKLAKGLLERKTRSEVLRPQLEAANVPERWLELILRLLEPERVNRITAFGIMKEFPDLAQHISHRLSE</sequence>
<feature type="transmembrane region" description="Helical" evidence="1">
    <location>
        <begin position="51"/>
        <end position="70"/>
    </location>
</feature>
<protein>
    <recommendedName>
        <fullName evidence="2">Protein kinase domain-containing protein</fullName>
    </recommendedName>
</protein>
<feature type="domain" description="Protein kinase" evidence="2">
    <location>
        <begin position="199"/>
        <end position="507"/>
    </location>
</feature>
<dbReference type="PROSITE" id="PS50011">
    <property type="entry name" value="PROTEIN_KINASE_DOM"/>
    <property type="match status" value="1"/>
</dbReference>
<accession>U6KQA6</accession>
<dbReference type="RefSeq" id="XP_013231060.1">
    <property type="nucleotide sequence ID" value="XM_013375606.1"/>
</dbReference>
<proteinExistence type="predicted"/>
<dbReference type="AlphaFoldDB" id="U6KQA6"/>
<dbReference type="GO" id="GO:0005524">
    <property type="term" value="F:ATP binding"/>
    <property type="evidence" value="ECO:0007669"/>
    <property type="project" value="InterPro"/>
</dbReference>
<name>U6KQA6_EIMTE</name>
<dbReference type="VEuPathDB" id="ToxoDB:ETH_00021185"/>
<dbReference type="InterPro" id="IPR011009">
    <property type="entry name" value="Kinase-like_dom_sf"/>
</dbReference>
<dbReference type="Gene3D" id="1.10.510.10">
    <property type="entry name" value="Transferase(Phosphotransferase) domain 1"/>
    <property type="match status" value="1"/>
</dbReference>
<keyword evidence="1" id="KW-0472">Membrane</keyword>
<evidence type="ECO:0000313" key="4">
    <source>
        <dbReference type="Proteomes" id="UP000030747"/>
    </source>
</evidence>
<evidence type="ECO:0000313" key="3">
    <source>
        <dbReference type="EMBL" id="CDJ40307.1"/>
    </source>
</evidence>
<dbReference type="GO" id="GO:0004672">
    <property type="term" value="F:protein kinase activity"/>
    <property type="evidence" value="ECO:0007669"/>
    <property type="project" value="InterPro"/>
</dbReference>
<keyword evidence="1" id="KW-0812">Transmembrane</keyword>
<organism evidence="3 4">
    <name type="scientific">Eimeria tenella</name>
    <name type="common">Coccidian parasite</name>
    <dbReference type="NCBI Taxonomy" id="5802"/>
    <lineage>
        <taxon>Eukaryota</taxon>
        <taxon>Sar</taxon>
        <taxon>Alveolata</taxon>
        <taxon>Apicomplexa</taxon>
        <taxon>Conoidasida</taxon>
        <taxon>Coccidia</taxon>
        <taxon>Eucoccidiorida</taxon>
        <taxon>Eimeriorina</taxon>
        <taxon>Eimeriidae</taxon>
        <taxon>Eimeria</taxon>
    </lineage>
</organism>
<keyword evidence="4" id="KW-1185">Reference proteome</keyword>
<evidence type="ECO:0000256" key="1">
    <source>
        <dbReference type="SAM" id="Phobius"/>
    </source>
</evidence>
<dbReference type="OMA" id="LEMHELY"/>
<evidence type="ECO:0000259" key="2">
    <source>
        <dbReference type="PROSITE" id="PS50011"/>
    </source>
</evidence>
<dbReference type="EMBL" id="HG675067">
    <property type="protein sequence ID" value="CDJ40307.1"/>
    <property type="molecule type" value="Genomic_DNA"/>
</dbReference>
<gene>
    <name evidence="3" type="ORF">ETH_00021185</name>
</gene>
<keyword evidence="1" id="KW-1133">Transmembrane helix</keyword>
<dbReference type="Proteomes" id="UP000030747">
    <property type="component" value="Unassembled WGS sequence"/>
</dbReference>
<dbReference type="OrthoDB" id="346820at2759"/>